<name>A0A841Z301_9LIST</name>
<dbReference type="GO" id="GO:0009100">
    <property type="term" value="P:glycoprotein metabolic process"/>
    <property type="evidence" value="ECO:0007669"/>
    <property type="project" value="UniProtKB-ARBA"/>
</dbReference>
<comment type="caution">
    <text evidence="2">The sequence shown here is derived from an EMBL/GenBank/DDBJ whole genome shotgun (WGS) entry which is preliminary data.</text>
</comment>
<reference evidence="2 3" key="1">
    <citation type="submission" date="2020-03" db="EMBL/GenBank/DDBJ databases">
        <title>Soil Listeria distribution.</title>
        <authorList>
            <person name="Liao J."/>
            <person name="Wiedmann M."/>
        </authorList>
    </citation>
    <scope>NUCLEOTIDE SEQUENCE [LARGE SCALE GENOMIC DNA]</scope>
    <source>
        <strain evidence="2 3">FSL L7-1523</strain>
    </source>
</reference>
<proteinExistence type="predicted"/>
<gene>
    <name evidence="2" type="ORF">HB943_06415</name>
</gene>
<evidence type="ECO:0000313" key="2">
    <source>
        <dbReference type="EMBL" id="MBC1500231.1"/>
    </source>
</evidence>
<evidence type="ECO:0000313" key="3">
    <source>
        <dbReference type="Proteomes" id="UP000564536"/>
    </source>
</evidence>
<dbReference type="InterPro" id="IPR007074">
    <property type="entry name" value="LicD/FKTN/FKRP_NTP_transf"/>
</dbReference>
<evidence type="ECO:0000259" key="1">
    <source>
        <dbReference type="Pfam" id="PF04991"/>
    </source>
</evidence>
<accession>A0A841Z301</accession>
<dbReference type="PANTHER" id="PTHR43404">
    <property type="entry name" value="LIPOPOLYSACCHARIDE CHOLINEPHOSPHOTRANSFERASE LICD"/>
    <property type="match status" value="1"/>
</dbReference>
<dbReference type="Proteomes" id="UP000564536">
    <property type="component" value="Unassembled WGS sequence"/>
</dbReference>
<feature type="domain" description="LicD/FKTN/FKRP nucleotidyltransferase" evidence="1">
    <location>
        <begin position="28"/>
        <end position="234"/>
    </location>
</feature>
<dbReference type="EMBL" id="JAARRL010000008">
    <property type="protein sequence ID" value="MBC1500231.1"/>
    <property type="molecule type" value="Genomic_DNA"/>
</dbReference>
<dbReference type="AlphaFoldDB" id="A0A841Z301"/>
<sequence>MSASSVDTKVKLLREQQLSILKNVIEICKKYHLTYFLDGGTLAGAILHNGFGAYDDDIDISMPRKDFERFISICQNELLQDNYLDYYTTNPNYYLTFAKVKNRTVNYPEKDRESQDYSHVFIDIFPLDEIKRKKGISTSMTMFLNDIIKNMIFMRNSTKKRQKIKIAYSYLLQLIKTAHLFRLYYFLFTREKNGKYYTNHGGRRKTTRHQVIQKELYIPAKKCYFVDSYYDIPRIPEDIIGTYGIGYMERYRSKVTYSHVDVERL</sequence>
<organism evidence="2 3">
    <name type="scientific">Listeria weihenstephanensis</name>
    <dbReference type="NCBI Taxonomy" id="1006155"/>
    <lineage>
        <taxon>Bacteria</taxon>
        <taxon>Bacillati</taxon>
        <taxon>Bacillota</taxon>
        <taxon>Bacilli</taxon>
        <taxon>Bacillales</taxon>
        <taxon>Listeriaceae</taxon>
        <taxon>Listeria</taxon>
    </lineage>
</organism>
<dbReference type="RefSeq" id="WP_118907585.1">
    <property type="nucleotide sequence ID" value="NZ_CP011102.1"/>
</dbReference>
<dbReference type="InterPro" id="IPR052942">
    <property type="entry name" value="LPS_cholinephosphotransferase"/>
</dbReference>
<dbReference type="Pfam" id="PF04991">
    <property type="entry name" value="LicD"/>
    <property type="match status" value="1"/>
</dbReference>
<protein>
    <submittedName>
        <fullName evidence="2">LicD family protein</fullName>
    </submittedName>
</protein>
<dbReference type="PANTHER" id="PTHR43404:SF2">
    <property type="entry name" value="LIPOPOLYSACCHARIDE CHOLINEPHOSPHOTRANSFERASE LICD"/>
    <property type="match status" value="1"/>
</dbReference>